<protein>
    <submittedName>
        <fullName evidence="1">Uncharacterized protein</fullName>
    </submittedName>
</protein>
<sequence>MPQSEVGPFRVALQRAEASASLHFF</sequence>
<evidence type="ECO:0000313" key="1">
    <source>
        <dbReference type="EMBL" id="JAD61032.1"/>
    </source>
</evidence>
<proteinExistence type="predicted"/>
<name>A0A0A9BP24_ARUDO</name>
<reference evidence="1" key="2">
    <citation type="journal article" date="2015" name="Data Brief">
        <title>Shoot transcriptome of the giant reed, Arundo donax.</title>
        <authorList>
            <person name="Barrero R.A."/>
            <person name="Guerrero F.D."/>
            <person name="Moolhuijzen P."/>
            <person name="Goolsby J.A."/>
            <person name="Tidwell J."/>
            <person name="Bellgard S.E."/>
            <person name="Bellgard M.I."/>
        </authorList>
    </citation>
    <scope>NUCLEOTIDE SEQUENCE</scope>
    <source>
        <tissue evidence="1">Shoot tissue taken approximately 20 cm above the soil surface</tissue>
    </source>
</reference>
<reference evidence="1" key="1">
    <citation type="submission" date="2014-09" db="EMBL/GenBank/DDBJ databases">
        <authorList>
            <person name="Magalhaes I.L.F."/>
            <person name="Oliveira U."/>
            <person name="Santos F.R."/>
            <person name="Vidigal T.H.D.A."/>
            <person name="Brescovit A.D."/>
            <person name="Santos A.J."/>
        </authorList>
    </citation>
    <scope>NUCLEOTIDE SEQUENCE</scope>
    <source>
        <tissue evidence="1">Shoot tissue taken approximately 20 cm above the soil surface</tissue>
    </source>
</reference>
<dbReference type="EMBL" id="GBRH01236863">
    <property type="protein sequence ID" value="JAD61032.1"/>
    <property type="molecule type" value="Transcribed_RNA"/>
</dbReference>
<organism evidence="1">
    <name type="scientific">Arundo donax</name>
    <name type="common">Giant reed</name>
    <name type="synonym">Donax arundinaceus</name>
    <dbReference type="NCBI Taxonomy" id="35708"/>
    <lineage>
        <taxon>Eukaryota</taxon>
        <taxon>Viridiplantae</taxon>
        <taxon>Streptophyta</taxon>
        <taxon>Embryophyta</taxon>
        <taxon>Tracheophyta</taxon>
        <taxon>Spermatophyta</taxon>
        <taxon>Magnoliopsida</taxon>
        <taxon>Liliopsida</taxon>
        <taxon>Poales</taxon>
        <taxon>Poaceae</taxon>
        <taxon>PACMAD clade</taxon>
        <taxon>Arundinoideae</taxon>
        <taxon>Arundineae</taxon>
        <taxon>Arundo</taxon>
    </lineage>
</organism>
<dbReference type="AlphaFoldDB" id="A0A0A9BP24"/>
<accession>A0A0A9BP24</accession>